<gene>
    <name evidence="1" type="ORF">DCF15_21785</name>
</gene>
<proteinExistence type="predicted"/>
<organism evidence="1 2">
    <name type="scientific">Phormidesmis priestleyi</name>
    <dbReference type="NCBI Taxonomy" id="268141"/>
    <lineage>
        <taxon>Bacteria</taxon>
        <taxon>Bacillati</taxon>
        <taxon>Cyanobacteriota</taxon>
        <taxon>Cyanophyceae</taxon>
        <taxon>Leptolyngbyales</taxon>
        <taxon>Leptolyngbyaceae</taxon>
        <taxon>Phormidesmis</taxon>
    </lineage>
</organism>
<dbReference type="EMBL" id="QBMP01000368">
    <property type="protein sequence ID" value="PZO44890.1"/>
    <property type="molecule type" value="Genomic_DNA"/>
</dbReference>
<reference evidence="2" key="1">
    <citation type="submission" date="2018-04" db="EMBL/GenBank/DDBJ databases">
        <authorList>
            <person name="Cornet L."/>
        </authorList>
    </citation>
    <scope>NUCLEOTIDE SEQUENCE [LARGE SCALE GENOMIC DNA]</scope>
</reference>
<protein>
    <submittedName>
        <fullName evidence="1">Uncharacterized protein</fullName>
    </submittedName>
</protein>
<reference evidence="1 2" key="2">
    <citation type="submission" date="2018-06" db="EMBL/GenBank/DDBJ databases">
        <title>Metagenomic assembly of (sub)arctic Cyanobacteria and their associated microbiome from non-axenic cultures.</title>
        <authorList>
            <person name="Baurain D."/>
        </authorList>
    </citation>
    <scope>NUCLEOTIDE SEQUENCE [LARGE SCALE GENOMIC DNA]</scope>
    <source>
        <strain evidence="1">ULC027bin1</strain>
    </source>
</reference>
<dbReference type="Proteomes" id="UP000249794">
    <property type="component" value="Unassembled WGS sequence"/>
</dbReference>
<comment type="caution">
    <text evidence="1">The sequence shown here is derived from an EMBL/GenBank/DDBJ whole genome shotgun (WGS) entry which is preliminary data.</text>
</comment>
<evidence type="ECO:0000313" key="2">
    <source>
        <dbReference type="Proteomes" id="UP000249794"/>
    </source>
</evidence>
<accession>A0A2W4WK71</accession>
<evidence type="ECO:0000313" key="1">
    <source>
        <dbReference type="EMBL" id="PZO44890.1"/>
    </source>
</evidence>
<sequence length="240" mass="26323">MTPDHLDEIKQLRARKVAPKQIARKLGLRPAEVQSAIQQQAAAERQVQIDKGDLLPLAVCLANGDMLNALKVNAPGAKAGLLRMFSPKSEGQAVSGLGSVMIARRDRGRFLTSIFLVDYFCLGVKDVVHRKISGDDKLRLLQEASFGLFDEAPEEISLQQAQSIVFGAVDYAHSLGFEPHRDFEKAKANLGDRPDSLLPLEFGRDGQPFYFQGPHDNPAKIIATLNQSVGEGNYDWLGAM</sequence>
<dbReference type="AlphaFoldDB" id="A0A2W4WK71"/>
<name>A0A2W4WK71_9CYAN</name>